<proteinExistence type="predicted"/>
<evidence type="ECO:0000313" key="2">
    <source>
        <dbReference type="WBParaSite" id="JU765_v2.g17171.t1"/>
    </source>
</evidence>
<dbReference type="Proteomes" id="UP000887576">
    <property type="component" value="Unplaced"/>
</dbReference>
<evidence type="ECO:0000313" key="1">
    <source>
        <dbReference type="Proteomes" id="UP000887576"/>
    </source>
</evidence>
<sequence>MMSIEGIYFSTPWYYRRVDYPIGIGKIFKRIKDENGCGRKMLNKIMFQSMDYVLQTQLYHLCFPVVRKRFWQASKSLSNCGKKPITFAVFECKFSKKIELVPHYESAVIDPSRIQFDDAPDAEITKLFRQPDTIEFSKTFESLFFFKYLVVECYNAEKLGANVM</sequence>
<accession>A0AC34QKG1</accession>
<protein>
    <submittedName>
        <fullName evidence="2">Uncharacterized protein</fullName>
    </submittedName>
</protein>
<organism evidence="1 2">
    <name type="scientific">Panagrolaimus sp. JU765</name>
    <dbReference type="NCBI Taxonomy" id="591449"/>
    <lineage>
        <taxon>Eukaryota</taxon>
        <taxon>Metazoa</taxon>
        <taxon>Ecdysozoa</taxon>
        <taxon>Nematoda</taxon>
        <taxon>Chromadorea</taxon>
        <taxon>Rhabditida</taxon>
        <taxon>Tylenchina</taxon>
        <taxon>Panagrolaimomorpha</taxon>
        <taxon>Panagrolaimoidea</taxon>
        <taxon>Panagrolaimidae</taxon>
        <taxon>Panagrolaimus</taxon>
    </lineage>
</organism>
<name>A0AC34QKG1_9BILA</name>
<reference evidence="2" key="1">
    <citation type="submission" date="2022-11" db="UniProtKB">
        <authorList>
            <consortium name="WormBaseParasite"/>
        </authorList>
    </citation>
    <scope>IDENTIFICATION</scope>
</reference>
<dbReference type="WBParaSite" id="JU765_v2.g17171.t1">
    <property type="protein sequence ID" value="JU765_v2.g17171.t1"/>
    <property type="gene ID" value="JU765_v2.g17171"/>
</dbReference>